<feature type="transmembrane region" description="Helical" evidence="1">
    <location>
        <begin position="65"/>
        <end position="87"/>
    </location>
</feature>
<dbReference type="OMA" id="FLWHAIE"/>
<keyword evidence="3" id="KW-1185">Reference proteome</keyword>
<gene>
    <name evidence="2" type="ORF">TCLT_LOCUS10691</name>
</gene>
<protein>
    <submittedName>
        <fullName evidence="4">Cytochrome c oxidase subunit ApiCOX24</fullName>
    </submittedName>
</protein>
<organism evidence="4">
    <name type="scientific">Thelazia callipaeda</name>
    <name type="common">Oriental eyeworm</name>
    <name type="synonym">Parasitic nematode</name>
    <dbReference type="NCBI Taxonomy" id="103827"/>
    <lineage>
        <taxon>Eukaryota</taxon>
        <taxon>Metazoa</taxon>
        <taxon>Ecdysozoa</taxon>
        <taxon>Nematoda</taxon>
        <taxon>Chromadorea</taxon>
        <taxon>Rhabditida</taxon>
        <taxon>Spirurina</taxon>
        <taxon>Spiruromorpha</taxon>
        <taxon>Thelazioidea</taxon>
        <taxon>Thelaziidae</taxon>
        <taxon>Thelazia</taxon>
    </lineage>
</organism>
<sequence>MTARLRPLLISSLKRFACRRGLISVTTTKVPQNSLLRKYDLWQTSNVEGLIGYKERHYVWYSFEWIPLNTQILGFICLVVLYTIYGLNKVEIMSDRSWMGGNRAFVWYAIESRPGYEYAFVWKPIPEPEPSELMLMRTLQREMWEAALKRNTWFQAH</sequence>
<dbReference type="EMBL" id="UYYF01005274">
    <property type="protein sequence ID" value="VDN08400.1"/>
    <property type="molecule type" value="Genomic_DNA"/>
</dbReference>
<accession>A0A0N5DBZ0</accession>
<evidence type="ECO:0000313" key="2">
    <source>
        <dbReference type="EMBL" id="VDN08400.1"/>
    </source>
</evidence>
<dbReference type="OrthoDB" id="5813196at2759"/>
<reference evidence="2 3" key="2">
    <citation type="submission" date="2018-11" db="EMBL/GenBank/DDBJ databases">
        <authorList>
            <consortium name="Pathogen Informatics"/>
        </authorList>
    </citation>
    <scope>NUCLEOTIDE SEQUENCE [LARGE SCALE GENOMIC DNA]</scope>
</reference>
<evidence type="ECO:0000256" key="1">
    <source>
        <dbReference type="SAM" id="Phobius"/>
    </source>
</evidence>
<keyword evidence="1" id="KW-1133">Transmembrane helix</keyword>
<proteinExistence type="predicted"/>
<name>A0A0N5DBZ0_THECL</name>
<dbReference type="AlphaFoldDB" id="A0A0N5DBZ0"/>
<dbReference type="WBParaSite" id="TCLT_0001070901-mRNA-1">
    <property type="protein sequence ID" value="TCLT_0001070901-mRNA-1"/>
    <property type="gene ID" value="TCLT_0001070901"/>
</dbReference>
<evidence type="ECO:0000313" key="4">
    <source>
        <dbReference type="WBParaSite" id="TCLT_0001070901-mRNA-1"/>
    </source>
</evidence>
<dbReference type="Proteomes" id="UP000276776">
    <property type="component" value="Unassembled WGS sequence"/>
</dbReference>
<keyword evidence="1" id="KW-0472">Membrane</keyword>
<evidence type="ECO:0000313" key="3">
    <source>
        <dbReference type="Proteomes" id="UP000276776"/>
    </source>
</evidence>
<reference evidence="4" key="1">
    <citation type="submission" date="2017-02" db="UniProtKB">
        <authorList>
            <consortium name="WormBaseParasite"/>
        </authorList>
    </citation>
    <scope>IDENTIFICATION</scope>
</reference>
<keyword evidence="1" id="KW-0812">Transmembrane</keyword>